<evidence type="ECO:0000313" key="1">
    <source>
        <dbReference type="EMBL" id="EFV01388.1"/>
    </source>
</evidence>
<reference evidence="1 2" key="1">
    <citation type="submission" date="2010-12" db="EMBL/GenBank/DDBJ databases">
        <authorList>
            <person name="Muzny D."/>
            <person name="Qin X."/>
            <person name="Deng J."/>
            <person name="Jiang H."/>
            <person name="Liu Y."/>
            <person name="Qu J."/>
            <person name="Song X.-Z."/>
            <person name="Zhang L."/>
            <person name="Thornton R."/>
            <person name="Coyle M."/>
            <person name="Francisco L."/>
            <person name="Jackson L."/>
            <person name="Javaid M."/>
            <person name="Korchina V."/>
            <person name="Kovar C."/>
            <person name="Mata R."/>
            <person name="Mathew T."/>
            <person name="Ngo R."/>
            <person name="Nguyen L."/>
            <person name="Nguyen N."/>
            <person name="Okwuonu G."/>
            <person name="Ongeri F."/>
            <person name="Pham C."/>
            <person name="Simmons D."/>
            <person name="Wilczek-Boney K."/>
            <person name="Hale W."/>
            <person name="Jakkamsetti A."/>
            <person name="Pham P."/>
            <person name="Ruth R."/>
            <person name="San Lucas F."/>
            <person name="Warren J."/>
            <person name="Zhang J."/>
            <person name="Zhao Z."/>
            <person name="Zhou C."/>
            <person name="Zhu D."/>
            <person name="Lee S."/>
            <person name="Bess C."/>
            <person name="Blankenburg K."/>
            <person name="Forbes L."/>
            <person name="Fu Q."/>
            <person name="Gubbala S."/>
            <person name="Hirani K."/>
            <person name="Jayaseelan J.C."/>
            <person name="Lara F."/>
            <person name="Munidasa M."/>
            <person name="Palculict T."/>
            <person name="Patil S."/>
            <person name="Pu L.-L."/>
            <person name="Saada N."/>
            <person name="Tang L."/>
            <person name="Weissenberger G."/>
            <person name="Zhu Y."/>
            <person name="Hemphill L."/>
            <person name="Shang Y."/>
            <person name="Youmans B."/>
            <person name="Ayvaz T."/>
            <person name="Ross M."/>
            <person name="Santibanez J."/>
            <person name="Aqrawi P."/>
            <person name="Gross S."/>
            <person name="Joshi V."/>
            <person name="Fowler G."/>
            <person name="Nazareth L."/>
            <person name="Reid J."/>
            <person name="Worley K."/>
            <person name="Petrosino J."/>
            <person name="Highlander S."/>
            <person name="Gibbs R."/>
        </authorList>
    </citation>
    <scope>NUCLEOTIDE SEQUENCE [LARGE SCALE GENOMIC DNA]</scope>
    <source>
        <strain evidence="1 2">ATCC 23263</strain>
    </source>
</reference>
<name>E6MHR6_9FIRM</name>
<accession>E6MHR6</accession>
<dbReference type="eggNOG" id="COG3153">
    <property type="taxonomic scope" value="Bacteria"/>
</dbReference>
<dbReference type="STRING" id="887929.HMP0721_1551"/>
<dbReference type="AlphaFoldDB" id="E6MHR6"/>
<dbReference type="Pfam" id="PF12636">
    <property type="entry name" value="DUF3781"/>
    <property type="match status" value="1"/>
</dbReference>
<protein>
    <recommendedName>
        <fullName evidence="3">DUF3781 domain-containing protein</fullName>
    </recommendedName>
</protein>
<dbReference type="OrthoDB" id="5325609at2"/>
<dbReference type="EMBL" id="AEQN01000021">
    <property type="protein sequence ID" value="EFV01388.1"/>
    <property type="molecule type" value="Genomic_DNA"/>
</dbReference>
<dbReference type="Proteomes" id="UP000004754">
    <property type="component" value="Unassembled WGS sequence"/>
</dbReference>
<dbReference type="RefSeq" id="WP_006598973.1">
    <property type="nucleotide sequence ID" value="NZ_GL622359.1"/>
</dbReference>
<dbReference type="HOGENOM" id="CLU_174892_0_0_9"/>
<comment type="caution">
    <text evidence="1">The sequence shown here is derived from an EMBL/GenBank/DDBJ whole genome shotgun (WGS) entry which is preliminary data.</text>
</comment>
<evidence type="ECO:0000313" key="2">
    <source>
        <dbReference type="Proteomes" id="UP000004754"/>
    </source>
</evidence>
<organism evidence="1 2">
    <name type="scientific">Pseudoramibacter alactolyticus ATCC 23263</name>
    <dbReference type="NCBI Taxonomy" id="887929"/>
    <lineage>
        <taxon>Bacteria</taxon>
        <taxon>Bacillati</taxon>
        <taxon>Bacillota</taxon>
        <taxon>Clostridia</taxon>
        <taxon>Eubacteriales</taxon>
        <taxon>Eubacteriaceae</taxon>
        <taxon>Pseudoramibacter</taxon>
    </lineage>
</organism>
<sequence length="82" mass="9634">MEDKQILLDNIDKVHTTEMGIDRIKKNLKIVTEDVVAYCINKILDKNCNIYKQGKNWYCEVENIKITINSYSYTIITVHIVK</sequence>
<dbReference type="InterPro" id="IPR024229">
    <property type="entry name" value="DUF3781"/>
</dbReference>
<gene>
    <name evidence="1" type="ORF">HMP0721_1551</name>
</gene>
<proteinExistence type="predicted"/>
<evidence type="ECO:0008006" key="3">
    <source>
        <dbReference type="Google" id="ProtNLM"/>
    </source>
</evidence>
<keyword evidence="2" id="KW-1185">Reference proteome</keyword>